<feature type="domain" description="URB1 N-terminal" evidence="1">
    <location>
        <begin position="1"/>
        <end position="256"/>
    </location>
</feature>
<organism evidence="3 4">
    <name type="scientific">Choiromyces venosus 120613-1</name>
    <dbReference type="NCBI Taxonomy" id="1336337"/>
    <lineage>
        <taxon>Eukaryota</taxon>
        <taxon>Fungi</taxon>
        <taxon>Dikarya</taxon>
        <taxon>Ascomycota</taxon>
        <taxon>Pezizomycotina</taxon>
        <taxon>Pezizomycetes</taxon>
        <taxon>Pezizales</taxon>
        <taxon>Tuberaceae</taxon>
        <taxon>Choiromyces</taxon>
    </lineage>
</organism>
<keyword evidence="4" id="KW-1185">Reference proteome</keyword>
<dbReference type="EMBL" id="ML120351">
    <property type="protein sequence ID" value="RPB06083.1"/>
    <property type="molecule type" value="Genomic_DNA"/>
</dbReference>
<dbReference type="AlphaFoldDB" id="A0A3N4K6Q0"/>
<dbReference type="GO" id="GO:0000466">
    <property type="term" value="P:maturation of 5.8S rRNA from tricistronic rRNA transcript (SSU-rRNA, 5.8S rRNA, LSU-rRNA)"/>
    <property type="evidence" value="ECO:0007669"/>
    <property type="project" value="TreeGrafter"/>
</dbReference>
<dbReference type="InterPro" id="IPR039844">
    <property type="entry name" value="URB1"/>
</dbReference>
<evidence type="ECO:0000313" key="3">
    <source>
        <dbReference type="EMBL" id="RPB06083.1"/>
    </source>
</evidence>
<evidence type="ECO:0000259" key="1">
    <source>
        <dbReference type="Pfam" id="PF11707"/>
    </source>
</evidence>
<dbReference type="OrthoDB" id="72892at2759"/>
<protein>
    <submittedName>
        <fullName evidence="3">Uncharacterized protein</fullName>
    </submittedName>
</protein>
<name>A0A3N4K6Q0_9PEZI</name>
<accession>A0A3N4K6Q0</accession>
<proteinExistence type="predicted"/>
<dbReference type="PANTHER" id="PTHR13500:SF0">
    <property type="entry name" value="NUCLEOLAR PRE-RIBOSOMAL-ASSOCIATED PROTEIN 1"/>
    <property type="match status" value="1"/>
</dbReference>
<dbReference type="STRING" id="1336337.A0A3N4K6Q0"/>
<feature type="domain" description="URB1 central HEAT repeat" evidence="2">
    <location>
        <begin position="451"/>
        <end position="645"/>
    </location>
</feature>
<sequence length="666" mass="74225">MLTEINRFDHGSACGILCSAFDFTVKDITRNLEVRGGKVETTDDSRRPTIRTTFLRFIISFLQYGSSNIKNRVLGLRTWISSVFKYLRTDSPVAINEVIGALSKYIIEDKEIPRATKTIVFNEWVLGHIAELYGRQETVTISKAGKEEEKPIAEIAHEFLMNVCTTPGNGICFLSSGWYPPGLVEGEEKRRGSGPPKVYNRTLSSFISNIRSYADTLQQDLLLAIFKACPELVASYFISNSSFSFDPKLTSTWIGYYGFLTAAIELPIPDHFGLAELSPTPPPTNVIVENVIPKPLTKAVLTKCVSHESSCNLIKFLTTRLLVVSFQKLRKVLSALDEASASMVDPSTNWLRMRFEFIEEFCKRVPDMSTVSGLIKSSPGQGVLQKEAASRLLADYCETLSEVAFAGNFDITLALGTLFVNEEGPESQAVDEKGLRFLEIRHLLRVAKDAPDIKWWHKPATMPFSPFVSILKVCCGPNSSFPLQQIKTLLHSFVAPSLLFQAVTSVSPLEALLESLSAISQPATFEAVLLFLDESISRCIRTPFKYIDDYAELVVDISKSQRQEEGQGTAAVSPLVMTIAEQFKFFIESDAVPEVKLGVSSWLARFMESCAILGEDGHVLAALCNRLVELCGHDKASKVDHTNQRRRETKEQRFQGRSILEIYSED</sequence>
<gene>
    <name evidence="3" type="ORF">L873DRAFT_21321</name>
</gene>
<dbReference type="InterPro" id="IPR059018">
    <property type="entry name" value="HEAT_URB1"/>
</dbReference>
<dbReference type="GO" id="GO:0005730">
    <property type="term" value="C:nucleolus"/>
    <property type="evidence" value="ECO:0007669"/>
    <property type="project" value="TreeGrafter"/>
</dbReference>
<dbReference type="Pfam" id="PF11707">
    <property type="entry name" value="Npa1"/>
    <property type="match status" value="1"/>
</dbReference>
<dbReference type="InterPro" id="IPR021714">
    <property type="entry name" value="URB1_N"/>
</dbReference>
<dbReference type="GO" id="GO:0000463">
    <property type="term" value="P:maturation of LSU-rRNA from tricistronic rRNA transcript (SSU-rRNA, 5.8S rRNA, LSU-rRNA)"/>
    <property type="evidence" value="ECO:0007669"/>
    <property type="project" value="TreeGrafter"/>
</dbReference>
<evidence type="ECO:0000259" key="2">
    <source>
        <dbReference type="Pfam" id="PF26140"/>
    </source>
</evidence>
<dbReference type="Pfam" id="PF26140">
    <property type="entry name" value="HEAT_URB1"/>
    <property type="match status" value="1"/>
</dbReference>
<dbReference type="Proteomes" id="UP000276215">
    <property type="component" value="Unassembled WGS sequence"/>
</dbReference>
<evidence type="ECO:0000313" key="4">
    <source>
        <dbReference type="Proteomes" id="UP000276215"/>
    </source>
</evidence>
<dbReference type="PANTHER" id="PTHR13500">
    <property type="entry name" value="NUCLEOLAR PRERIBOSOMAL-ASSOCIATED PROTEIN 1"/>
    <property type="match status" value="1"/>
</dbReference>
<reference evidence="3 4" key="1">
    <citation type="journal article" date="2018" name="Nat. Ecol. Evol.">
        <title>Pezizomycetes genomes reveal the molecular basis of ectomycorrhizal truffle lifestyle.</title>
        <authorList>
            <person name="Murat C."/>
            <person name="Payen T."/>
            <person name="Noel B."/>
            <person name="Kuo A."/>
            <person name="Morin E."/>
            <person name="Chen J."/>
            <person name="Kohler A."/>
            <person name="Krizsan K."/>
            <person name="Balestrini R."/>
            <person name="Da Silva C."/>
            <person name="Montanini B."/>
            <person name="Hainaut M."/>
            <person name="Levati E."/>
            <person name="Barry K.W."/>
            <person name="Belfiori B."/>
            <person name="Cichocki N."/>
            <person name="Clum A."/>
            <person name="Dockter R.B."/>
            <person name="Fauchery L."/>
            <person name="Guy J."/>
            <person name="Iotti M."/>
            <person name="Le Tacon F."/>
            <person name="Lindquist E.A."/>
            <person name="Lipzen A."/>
            <person name="Malagnac F."/>
            <person name="Mello A."/>
            <person name="Molinier V."/>
            <person name="Miyauchi S."/>
            <person name="Poulain J."/>
            <person name="Riccioni C."/>
            <person name="Rubini A."/>
            <person name="Sitrit Y."/>
            <person name="Splivallo R."/>
            <person name="Traeger S."/>
            <person name="Wang M."/>
            <person name="Zifcakova L."/>
            <person name="Wipf D."/>
            <person name="Zambonelli A."/>
            <person name="Paolocci F."/>
            <person name="Nowrousian M."/>
            <person name="Ottonello S."/>
            <person name="Baldrian P."/>
            <person name="Spatafora J.W."/>
            <person name="Henrissat B."/>
            <person name="Nagy L.G."/>
            <person name="Aury J.M."/>
            <person name="Wincker P."/>
            <person name="Grigoriev I.V."/>
            <person name="Bonfante P."/>
            <person name="Martin F.M."/>
        </authorList>
    </citation>
    <scope>NUCLEOTIDE SEQUENCE [LARGE SCALE GENOMIC DNA]</scope>
    <source>
        <strain evidence="3 4">120613-1</strain>
    </source>
</reference>